<dbReference type="GO" id="GO:0016020">
    <property type="term" value="C:membrane"/>
    <property type="evidence" value="ECO:0007669"/>
    <property type="project" value="UniProtKB-SubCell"/>
</dbReference>
<dbReference type="Pfam" id="PF12698">
    <property type="entry name" value="ABC2_membrane_3"/>
    <property type="match status" value="1"/>
</dbReference>
<dbReference type="PANTHER" id="PTHR43027:SF1">
    <property type="entry name" value="DOXORUBICIN RESISTANCE ABC TRANSPORTER PERMEASE PROTEIN DRRC-RELATED"/>
    <property type="match status" value="1"/>
</dbReference>
<dbReference type="PANTHER" id="PTHR43027">
    <property type="entry name" value="DOXORUBICIN RESISTANCE ABC TRANSPORTER PERMEASE PROTEIN DRRC-RELATED"/>
    <property type="match status" value="1"/>
</dbReference>
<dbReference type="AlphaFoldDB" id="A0A644WCF6"/>
<accession>A0A644WCF6</accession>
<feature type="transmembrane region" description="Helical" evidence="5">
    <location>
        <begin position="20"/>
        <end position="41"/>
    </location>
</feature>
<comment type="subcellular location">
    <subcellularLocation>
        <location evidence="1">Membrane</location>
        <topology evidence="1">Multi-pass membrane protein</topology>
    </subcellularLocation>
</comment>
<feature type="transmembrane region" description="Helical" evidence="5">
    <location>
        <begin position="346"/>
        <end position="367"/>
    </location>
</feature>
<proteinExistence type="predicted"/>
<evidence type="ECO:0000313" key="7">
    <source>
        <dbReference type="EMBL" id="MPM00263.1"/>
    </source>
</evidence>
<evidence type="ECO:0000256" key="1">
    <source>
        <dbReference type="ARBA" id="ARBA00004141"/>
    </source>
</evidence>
<evidence type="ECO:0000259" key="6">
    <source>
        <dbReference type="Pfam" id="PF12698"/>
    </source>
</evidence>
<evidence type="ECO:0000256" key="2">
    <source>
        <dbReference type="ARBA" id="ARBA00022692"/>
    </source>
</evidence>
<sequence>MIPIIKSVILNCIRDKKESLFMIFFPLFLILLIGSTLSAYFDSSNTSFEEVAVYYFDESSDKSKEVFNIFKDIELDNSKIVLKEVKDVEEGKKEVKVNRNIFIHLKEDTIEFYSNNQSTIKPSLIYGILNGIASKYNAAAEVYSINPLKANDIIKVEDSKGFIEDEKVALNERPSSMDYYGVAEIGLMIFYFLMLPLYNIKNDRKNSIKDRISLAGVSTSKYYFASFLGFLIYSFGTLMITYTLSNILFDINYGENLLIVPLAMIPFLIIVIGIGIIIPMIFKEEEVSGSIISNVIIPVLTFLGGGYVALGDNLGSLLDFITKISPLRWFNISIFRYIYSGDNTTLIRWLQIGGISLLLVMLIIWIVGKRSDKINEKYINTN</sequence>
<dbReference type="EMBL" id="VSSQ01000718">
    <property type="protein sequence ID" value="MPM00263.1"/>
    <property type="molecule type" value="Genomic_DNA"/>
</dbReference>
<dbReference type="InterPro" id="IPR052902">
    <property type="entry name" value="ABC-2_transporter"/>
</dbReference>
<gene>
    <name evidence="7" type="ORF">SDC9_46486</name>
</gene>
<reference evidence="7" key="1">
    <citation type="submission" date="2019-08" db="EMBL/GenBank/DDBJ databases">
        <authorList>
            <person name="Kucharzyk K."/>
            <person name="Murdoch R.W."/>
            <person name="Higgins S."/>
            <person name="Loffler F."/>
        </authorList>
    </citation>
    <scope>NUCLEOTIDE SEQUENCE</scope>
</reference>
<feature type="transmembrane region" description="Helical" evidence="5">
    <location>
        <begin position="221"/>
        <end position="245"/>
    </location>
</feature>
<protein>
    <recommendedName>
        <fullName evidence="6">ABC-2 type transporter transmembrane domain-containing protein</fullName>
    </recommendedName>
</protein>
<organism evidence="7">
    <name type="scientific">bioreactor metagenome</name>
    <dbReference type="NCBI Taxonomy" id="1076179"/>
    <lineage>
        <taxon>unclassified sequences</taxon>
        <taxon>metagenomes</taxon>
        <taxon>ecological metagenomes</taxon>
    </lineage>
</organism>
<dbReference type="InterPro" id="IPR013525">
    <property type="entry name" value="ABC2_TM"/>
</dbReference>
<comment type="caution">
    <text evidence="7">The sequence shown here is derived from an EMBL/GenBank/DDBJ whole genome shotgun (WGS) entry which is preliminary data.</text>
</comment>
<keyword evidence="2 5" id="KW-0812">Transmembrane</keyword>
<evidence type="ECO:0000256" key="4">
    <source>
        <dbReference type="ARBA" id="ARBA00023136"/>
    </source>
</evidence>
<keyword evidence="4 5" id="KW-0472">Membrane</keyword>
<evidence type="ECO:0000256" key="3">
    <source>
        <dbReference type="ARBA" id="ARBA00022989"/>
    </source>
</evidence>
<feature type="transmembrane region" description="Helical" evidence="5">
    <location>
        <begin position="179"/>
        <end position="200"/>
    </location>
</feature>
<name>A0A644WCF6_9ZZZZ</name>
<dbReference type="GO" id="GO:0140359">
    <property type="term" value="F:ABC-type transporter activity"/>
    <property type="evidence" value="ECO:0007669"/>
    <property type="project" value="InterPro"/>
</dbReference>
<feature type="transmembrane region" description="Helical" evidence="5">
    <location>
        <begin position="257"/>
        <end position="279"/>
    </location>
</feature>
<evidence type="ECO:0000256" key="5">
    <source>
        <dbReference type="SAM" id="Phobius"/>
    </source>
</evidence>
<feature type="transmembrane region" description="Helical" evidence="5">
    <location>
        <begin position="291"/>
        <end position="310"/>
    </location>
</feature>
<keyword evidence="3 5" id="KW-1133">Transmembrane helix</keyword>
<feature type="domain" description="ABC-2 type transporter transmembrane" evidence="6">
    <location>
        <begin position="18"/>
        <end position="365"/>
    </location>
</feature>